<evidence type="ECO:0000256" key="1">
    <source>
        <dbReference type="ARBA" id="ARBA00006734"/>
    </source>
</evidence>
<dbReference type="GO" id="GO:0097354">
    <property type="term" value="P:prenylation"/>
    <property type="evidence" value="ECO:0007669"/>
    <property type="project" value="UniProtKB-UniRule"/>
</dbReference>
<dbReference type="Pfam" id="PF01239">
    <property type="entry name" value="PPTA"/>
    <property type="match status" value="3"/>
</dbReference>
<comment type="caution">
    <text evidence="8">The sequence shown here is derived from an EMBL/GenBank/DDBJ whole genome shotgun (WGS) entry which is preliminary data.</text>
</comment>
<dbReference type="GO" id="GO:0004663">
    <property type="term" value="F:Rab geranylgeranyltransferase activity"/>
    <property type="evidence" value="ECO:0007669"/>
    <property type="project" value="UniProtKB-UniRule"/>
</dbReference>
<comment type="function">
    <text evidence="6">Catalyzes the transfer of a geranyl-geranyl moiety from geranyl-geranyl pyrophosphate to cysteines occuring in specific C-terminal amino acid sequences.</text>
</comment>
<protein>
    <recommendedName>
        <fullName evidence="6">Geranylgeranyl transferase type-2 subunit alpha</fullName>
        <ecNumber evidence="6">2.5.1.60</ecNumber>
    </recommendedName>
    <alternativeName>
        <fullName evidence="6">Geranylgeranyl transferase type II subunit alpha</fullName>
    </alternativeName>
</protein>
<keyword evidence="9" id="KW-1185">Reference proteome</keyword>
<evidence type="ECO:0000256" key="7">
    <source>
        <dbReference type="SAM" id="MobiDB-lite"/>
    </source>
</evidence>
<feature type="region of interest" description="Disordered" evidence="7">
    <location>
        <begin position="1"/>
        <end position="21"/>
    </location>
</feature>
<name>A0AAD4T3N3_9MAGN</name>
<sequence>MHGRPRKPLNPGNGDEDSFQKSTQLRTLQSQLLHNHHNKIYTKEALDLCSKLLEINPEFNTAWNYRKLVVQHHLSSQTNQDFITSILDQELKIVEIALEKNCKSYGSWHHRKWILNKGLSSLDHEFSLLNKFQEADSRNFHAWDYRRFVAALKNVP</sequence>
<dbReference type="SUPFAM" id="SSF48439">
    <property type="entry name" value="Protein prenylyltransferase"/>
    <property type="match status" value="1"/>
</dbReference>
<comment type="similarity">
    <text evidence="1 6">Belongs to the protein prenyltransferase subunit alpha family.</text>
</comment>
<dbReference type="PANTHER" id="PTHR11129:SF2">
    <property type="entry name" value="GERANYLGERANYL TRANSFERASE TYPE-2 SUBUNIT ALPHA"/>
    <property type="match status" value="1"/>
</dbReference>
<dbReference type="Gene3D" id="1.25.40.120">
    <property type="entry name" value="Protein prenylyltransferase"/>
    <property type="match status" value="1"/>
</dbReference>
<evidence type="ECO:0000256" key="2">
    <source>
        <dbReference type="ARBA" id="ARBA00022602"/>
    </source>
</evidence>
<keyword evidence="4" id="KW-0677">Repeat</keyword>
<reference evidence="8" key="1">
    <citation type="submission" date="2022-04" db="EMBL/GenBank/DDBJ databases">
        <title>A functionally conserved STORR gene fusion in Papaver species that diverged 16.8 million years ago.</title>
        <authorList>
            <person name="Catania T."/>
        </authorList>
    </citation>
    <scope>NUCLEOTIDE SEQUENCE</scope>
    <source>
        <strain evidence="8">S-188037</strain>
    </source>
</reference>
<evidence type="ECO:0000256" key="5">
    <source>
        <dbReference type="ARBA" id="ARBA00047658"/>
    </source>
</evidence>
<accession>A0AAD4T3N3</accession>
<organism evidence="8 9">
    <name type="scientific">Papaver atlanticum</name>
    <dbReference type="NCBI Taxonomy" id="357466"/>
    <lineage>
        <taxon>Eukaryota</taxon>
        <taxon>Viridiplantae</taxon>
        <taxon>Streptophyta</taxon>
        <taxon>Embryophyta</taxon>
        <taxon>Tracheophyta</taxon>
        <taxon>Spermatophyta</taxon>
        <taxon>Magnoliopsida</taxon>
        <taxon>Ranunculales</taxon>
        <taxon>Papaveraceae</taxon>
        <taxon>Papaveroideae</taxon>
        <taxon>Papaver</taxon>
    </lineage>
</organism>
<dbReference type="PANTHER" id="PTHR11129">
    <property type="entry name" value="PROTEIN FARNESYLTRANSFERASE ALPHA SUBUNIT/RAB GERANYLGERANYL TRANSFERASE ALPHA SUBUNIT"/>
    <property type="match status" value="1"/>
</dbReference>
<dbReference type="EMBL" id="JAJJMB010006268">
    <property type="protein sequence ID" value="KAI3935436.1"/>
    <property type="molecule type" value="Genomic_DNA"/>
</dbReference>
<dbReference type="PROSITE" id="PS51147">
    <property type="entry name" value="PFTA"/>
    <property type="match status" value="3"/>
</dbReference>
<evidence type="ECO:0000256" key="6">
    <source>
        <dbReference type="RuleBase" id="RU367120"/>
    </source>
</evidence>
<dbReference type="GO" id="GO:0005968">
    <property type="term" value="C:Rab-protein geranylgeranyltransferase complex"/>
    <property type="evidence" value="ECO:0007669"/>
    <property type="project" value="TreeGrafter"/>
</dbReference>
<evidence type="ECO:0000256" key="3">
    <source>
        <dbReference type="ARBA" id="ARBA00022679"/>
    </source>
</evidence>
<evidence type="ECO:0000313" key="8">
    <source>
        <dbReference type="EMBL" id="KAI3935436.1"/>
    </source>
</evidence>
<gene>
    <name evidence="8" type="ORF">MKW98_027576</name>
</gene>
<dbReference type="AlphaFoldDB" id="A0AAD4T3N3"/>
<keyword evidence="2 6" id="KW-0637">Prenyltransferase</keyword>
<comment type="catalytic activity">
    <reaction evidence="5 6">
        <text>geranylgeranyl diphosphate + L-cysteinyl-[protein] = S-geranylgeranyl-L-cysteinyl-[protein] + diphosphate</text>
        <dbReference type="Rhea" id="RHEA:21240"/>
        <dbReference type="Rhea" id="RHEA-COMP:10131"/>
        <dbReference type="Rhea" id="RHEA-COMP:11537"/>
        <dbReference type="ChEBI" id="CHEBI:29950"/>
        <dbReference type="ChEBI" id="CHEBI:33019"/>
        <dbReference type="ChEBI" id="CHEBI:57533"/>
        <dbReference type="ChEBI" id="CHEBI:86021"/>
        <dbReference type="EC" id="2.5.1.60"/>
    </reaction>
</comment>
<dbReference type="Proteomes" id="UP001202328">
    <property type="component" value="Unassembled WGS sequence"/>
</dbReference>
<dbReference type="InterPro" id="IPR002088">
    <property type="entry name" value="Prenyl_trans_a"/>
</dbReference>
<keyword evidence="3 6" id="KW-0808">Transferase</keyword>
<dbReference type="EC" id="2.5.1.60" evidence="6"/>
<evidence type="ECO:0000256" key="4">
    <source>
        <dbReference type="ARBA" id="ARBA00022737"/>
    </source>
</evidence>
<proteinExistence type="inferred from homology"/>
<evidence type="ECO:0000313" key="9">
    <source>
        <dbReference type="Proteomes" id="UP001202328"/>
    </source>
</evidence>